<organism evidence="4 5">
    <name type="scientific">Dreissena polymorpha</name>
    <name type="common">Zebra mussel</name>
    <name type="synonym">Mytilus polymorpha</name>
    <dbReference type="NCBI Taxonomy" id="45954"/>
    <lineage>
        <taxon>Eukaryota</taxon>
        <taxon>Metazoa</taxon>
        <taxon>Spiralia</taxon>
        <taxon>Lophotrochozoa</taxon>
        <taxon>Mollusca</taxon>
        <taxon>Bivalvia</taxon>
        <taxon>Autobranchia</taxon>
        <taxon>Heteroconchia</taxon>
        <taxon>Euheterodonta</taxon>
        <taxon>Imparidentia</taxon>
        <taxon>Neoheterodontei</taxon>
        <taxon>Myida</taxon>
        <taxon>Dreissenoidea</taxon>
        <taxon>Dreissenidae</taxon>
        <taxon>Dreissena</taxon>
    </lineage>
</organism>
<dbReference type="EMBL" id="JAIWYP010000004">
    <property type="protein sequence ID" value="KAH3831132.1"/>
    <property type="molecule type" value="Genomic_DNA"/>
</dbReference>
<reference evidence="4" key="2">
    <citation type="submission" date="2020-11" db="EMBL/GenBank/DDBJ databases">
        <authorList>
            <person name="McCartney M.A."/>
            <person name="Auch B."/>
            <person name="Kono T."/>
            <person name="Mallez S."/>
            <person name="Becker A."/>
            <person name="Gohl D.M."/>
            <person name="Silverstein K.A.T."/>
            <person name="Koren S."/>
            <person name="Bechman K.B."/>
            <person name="Herman A."/>
            <person name="Abrahante J.E."/>
            <person name="Garbe J."/>
        </authorList>
    </citation>
    <scope>NUCLEOTIDE SEQUENCE</scope>
    <source>
        <strain evidence="4">Duluth1</strain>
        <tissue evidence="4">Whole animal</tissue>
    </source>
</reference>
<evidence type="ECO:0000259" key="3">
    <source>
        <dbReference type="Pfam" id="PF07714"/>
    </source>
</evidence>
<dbReference type="Proteomes" id="UP000828390">
    <property type="component" value="Unassembled WGS sequence"/>
</dbReference>
<dbReference type="GO" id="GO:0004383">
    <property type="term" value="F:guanylate cyclase activity"/>
    <property type="evidence" value="ECO:0007669"/>
    <property type="project" value="TreeGrafter"/>
</dbReference>
<dbReference type="SUPFAM" id="SSF56112">
    <property type="entry name" value="Protein kinase-like (PK-like)"/>
    <property type="match status" value="1"/>
</dbReference>
<protein>
    <recommendedName>
        <fullName evidence="3">Serine-threonine/tyrosine-protein kinase catalytic domain-containing protein</fullName>
    </recommendedName>
</protein>
<feature type="domain" description="Serine-threonine/tyrosine-protein kinase catalytic" evidence="3">
    <location>
        <begin position="24"/>
        <end position="65"/>
    </location>
</feature>
<name>A0A9D4HAC1_DREPO</name>
<evidence type="ECO:0000256" key="1">
    <source>
        <dbReference type="ARBA" id="ARBA00022741"/>
    </source>
</evidence>
<dbReference type="InterPro" id="IPR001245">
    <property type="entry name" value="Ser-Thr/Tyr_kinase_cat_dom"/>
</dbReference>
<proteinExistence type="predicted"/>
<dbReference type="GO" id="GO:0001653">
    <property type="term" value="F:peptide receptor activity"/>
    <property type="evidence" value="ECO:0007669"/>
    <property type="project" value="TreeGrafter"/>
</dbReference>
<accession>A0A9D4HAC1</accession>
<dbReference type="GO" id="GO:0000166">
    <property type="term" value="F:nucleotide binding"/>
    <property type="evidence" value="ECO:0007669"/>
    <property type="project" value="UniProtKB-KW"/>
</dbReference>
<dbReference type="Gene3D" id="1.10.510.10">
    <property type="entry name" value="Transferase(Phosphotransferase) domain 1"/>
    <property type="match status" value="1"/>
</dbReference>
<dbReference type="InterPro" id="IPR050401">
    <property type="entry name" value="Cyclic_nucleotide_synthase"/>
</dbReference>
<reference evidence="4" key="1">
    <citation type="journal article" date="2019" name="bioRxiv">
        <title>The Genome of the Zebra Mussel, Dreissena polymorpha: A Resource for Invasive Species Research.</title>
        <authorList>
            <person name="McCartney M.A."/>
            <person name="Auch B."/>
            <person name="Kono T."/>
            <person name="Mallez S."/>
            <person name="Zhang Y."/>
            <person name="Obille A."/>
            <person name="Becker A."/>
            <person name="Abrahante J.E."/>
            <person name="Garbe J."/>
            <person name="Badalamenti J.P."/>
            <person name="Herman A."/>
            <person name="Mangelson H."/>
            <person name="Liachko I."/>
            <person name="Sullivan S."/>
            <person name="Sone E.D."/>
            <person name="Koren S."/>
            <person name="Silverstein K.A.T."/>
            <person name="Beckman K.B."/>
            <person name="Gohl D.M."/>
        </authorList>
    </citation>
    <scope>NUCLEOTIDE SEQUENCE</scope>
    <source>
        <strain evidence="4">Duluth1</strain>
        <tissue evidence="4">Whole animal</tissue>
    </source>
</reference>
<dbReference type="GO" id="GO:0005886">
    <property type="term" value="C:plasma membrane"/>
    <property type="evidence" value="ECO:0007669"/>
    <property type="project" value="TreeGrafter"/>
</dbReference>
<evidence type="ECO:0000256" key="2">
    <source>
        <dbReference type="ARBA" id="ARBA00023239"/>
    </source>
</evidence>
<keyword evidence="2" id="KW-0456">Lyase</keyword>
<evidence type="ECO:0000313" key="4">
    <source>
        <dbReference type="EMBL" id="KAH3831132.1"/>
    </source>
</evidence>
<dbReference type="InterPro" id="IPR011009">
    <property type="entry name" value="Kinase-like_dom_sf"/>
</dbReference>
<evidence type="ECO:0000313" key="5">
    <source>
        <dbReference type="Proteomes" id="UP000828390"/>
    </source>
</evidence>
<sequence length="126" mass="14363">MGESTRHKWVNRALCATHTCYRPQGMVYLHASPLHVHGRLTSTNCVIDSRFLLKITDYGLPAVFAGEREKEGELNADVVFNSRAYLFFVVCKNICRVLRTLGIMHVCKVSSQINLCNLHRLIRDDT</sequence>
<dbReference type="AlphaFoldDB" id="A0A9D4HAC1"/>
<dbReference type="PANTHER" id="PTHR11920">
    <property type="entry name" value="GUANYLYL CYCLASE"/>
    <property type="match status" value="1"/>
</dbReference>
<keyword evidence="1" id="KW-0547">Nucleotide-binding</keyword>
<gene>
    <name evidence="4" type="ORF">DPMN_104394</name>
</gene>
<keyword evidence="5" id="KW-1185">Reference proteome</keyword>
<dbReference type="GO" id="GO:0004016">
    <property type="term" value="F:adenylate cyclase activity"/>
    <property type="evidence" value="ECO:0007669"/>
    <property type="project" value="TreeGrafter"/>
</dbReference>
<dbReference type="GO" id="GO:0007168">
    <property type="term" value="P:receptor guanylyl cyclase signaling pathway"/>
    <property type="evidence" value="ECO:0007669"/>
    <property type="project" value="TreeGrafter"/>
</dbReference>
<dbReference type="PANTHER" id="PTHR11920:SF501">
    <property type="entry name" value="GUANYLATE CYCLASE 32E"/>
    <property type="match status" value="1"/>
</dbReference>
<dbReference type="Pfam" id="PF07714">
    <property type="entry name" value="PK_Tyr_Ser-Thr"/>
    <property type="match status" value="1"/>
</dbReference>
<dbReference type="GO" id="GO:0004672">
    <property type="term" value="F:protein kinase activity"/>
    <property type="evidence" value="ECO:0007669"/>
    <property type="project" value="InterPro"/>
</dbReference>
<comment type="caution">
    <text evidence="4">The sequence shown here is derived from an EMBL/GenBank/DDBJ whole genome shotgun (WGS) entry which is preliminary data.</text>
</comment>